<protein>
    <recommendedName>
        <fullName evidence="1">Reverse transcriptase domain-containing protein</fullName>
    </recommendedName>
</protein>
<dbReference type="Gene3D" id="3.60.10.10">
    <property type="entry name" value="Endonuclease/exonuclease/phosphatase"/>
    <property type="match status" value="1"/>
</dbReference>
<dbReference type="PANTHER" id="PTHR31635">
    <property type="entry name" value="REVERSE TRANSCRIPTASE DOMAIN-CONTAINING PROTEIN-RELATED"/>
    <property type="match status" value="1"/>
</dbReference>
<dbReference type="CDD" id="cd01650">
    <property type="entry name" value="RT_nLTR_like"/>
    <property type="match status" value="1"/>
</dbReference>
<evidence type="ECO:0000259" key="1">
    <source>
        <dbReference type="PROSITE" id="PS50878"/>
    </source>
</evidence>
<dbReference type="SUPFAM" id="SSF56219">
    <property type="entry name" value="DNase I-like"/>
    <property type="match status" value="1"/>
</dbReference>
<proteinExistence type="predicted"/>
<reference evidence="2" key="2">
    <citation type="submission" date="2016-06" db="EMBL/GenBank/DDBJ databases">
        <title>The genome of a short-lived fish provides insights into sex chromosome evolution and the genetic control of aging.</title>
        <authorList>
            <person name="Reichwald K."/>
            <person name="Felder M."/>
            <person name="Petzold A."/>
            <person name="Koch P."/>
            <person name="Groth M."/>
            <person name="Platzer M."/>
        </authorList>
    </citation>
    <scope>NUCLEOTIDE SEQUENCE</scope>
    <source>
        <tissue evidence="2">Brain</tissue>
    </source>
</reference>
<dbReference type="InterPro" id="IPR036691">
    <property type="entry name" value="Endo/exonu/phosph_ase_sf"/>
</dbReference>
<gene>
    <name evidence="2" type="primary">Nfu_g_1_002748</name>
</gene>
<dbReference type="PROSITE" id="PS50878">
    <property type="entry name" value="RT_POL"/>
    <property type="match status" value="1"/>
</dbReference>
<dbReference type="Pfam" id="PF00078">
    <property type="entry name" value="RVT_1"/>
    <property type="match status" value="1"/>
</dbReference>
<dbReference type="GO" id="GO:0003824">
    <property type="term" value="F:catalytic activity"/>
    <property type="evidence" value="ECO:0007669"/>
    <property type="project" value="InterPro"/>
</dbReference>
<dbReference type="Pfam" id="PF03372">
    <property type="entry name" value="Exo_endo_phos"/>
    <property type="match status" value="1"/>
</dbReference>
<dbReference type="EMBL" id="HADZ01015992">
    <property type="protein sequence ID" value="SBP79933.1"/>
    <property type="molecule type" value="Transcribed_RNA"/>
</dbReference>
<dbReference type="AlphaFoldDB" id="A0A1A8CLI9"/>
<organism evidence="2">
    <name type="scientific">Nothobranchius kadleci</name>
    <name type="common">African annual killifish</name>
    <dbReference type="NCBI Taxonomy" id="1051664"/>
    <lineage>
        <taxon>Eukaryota</taxon>
        <taxon>Metazoa</taxon>
        <taxon>Chordata</taxon>
        <taxon>Craniata</taxon>
        <taxon>Vertebrata</taxon>
        <taxon>Euteleostomi</taxon>
        <taxon>Actinopterygii</taxon>
        <taxon>Neopterygii</taxon>
        <taxon>Teleostei</taxon>
        <taxon>Neoteleostei</taxon>
        <taxon>Acanthomorphata</taxon>
        <taxon>Ovalentaria</taxon>
        <taxon>Atherinomorphae</taxon>
        <taxon>Cyprinodontiformes</taxon>
        <taxon>Nothobranchiidae</taxon>
        <taxon>Nothobranchius</taxon>
    </lineage>
</organism>
<dbReference type="SUPFAM" id="SSF56672">
    <property type="entry name" value="DNA/RNA polymerases"/>
    <property type="match status" value="1"/>
</dbReference>
<feature type="domain" description="Reverse transcriptase" evidence="1">
    <location>
        <begin position="491"/>
        <end position="763"/>
    </location>
</feature>
<accession>A0A1A8CLI9</accession>
<dbReference type="PANTHER" id="PTHR31635:SF196">
    <property type="entry name" value="REVERSE TRANSCRIPTASE DOMAIN-CONTAINING PROTEIN-RELATED"/>
    <property type="match status" value="1"/>
</dbReference>
<dbReference type="InterPro" id="IPR005135">
    <property type="entry name" value="Endo/exonuclease/phosphatase"/>
</dbReference>
<dbReference type="CDD" id="cd09076">
    <property type="entry name" value="L1-EN"/>
    <property type="match status" value="1"/>
</dbReference>
<reference evidence="2" key="1">
    <citation type="submission" date="2016-05" db="EMBL/GenBank/DDBJ databases">
        <authorList>
            <person name="Lavstsen T."/>
            <person name="Jespersen J.S."/>
        </authorList>
    </citation>
    <scope>NUCLEOTIDE SEQUENCE</scope>
    <source>
        <tissue evidence="2">Brain</tissue>
    </source>
</reference>
<name>A0A1A8CLI9_NOTKA</name>
<evidence type="ECO:0000313" key="2">
    <source>
        <dbReference type="EMBL" id="SBP79933.1"/>
    </source>
</evidence>
<dbReference type="InterPro" id="IPR000477">
    <property type="entry name" value="RT_dom"/>
</dbReference>
<sequence length="1271" mass="145338">MTLNVKGINHVIKRRKIVSSLKKDRVQIALLQETHLTDSEHLKLKRDWVGQIYFSSFNSKSRGVAILIHKNLPFTLNAIVRDPDGRFILITGLLYGEQILLGSVYAPNTFDRSFYSNFLAKTSSVCPSHVIIGGDFNCGLNPETDYNPPKCQPPSKMAKATMDVCSDLGLFDAWRVCNPHVKDFTFYSRPHFSFSRIDYMFVSRSALDRTRGCLINTCTLSDHSSVSIEFLPPYYDPLSRHWRLNPALLSDPEFVKYLEDQWELFLSTNDSPGVSASTLWEAGKAFLRGSIISFTSAKKKSNLAKQLVLERDITNLEREFKKSSSVSVLKKLDAVRSALDQLLTQKAETAMFYAKHRLFESGNKPGRLLARLAQGKKGSYAIPSLKDKNGVLQFETKYISKIMKEFYQDLYSPECQNTTDVRKPFLDKVNLPVLSEESRLDLCSPIRTQEVLDAIKSLQSGKAPGPDGFGPEFYKKMAKHMVGPLLNMYIESLERGTLPPTLNLAHISLILKKDKPADLCTSYRPISLLGVDCKIWSKILSRRLEEVLPVLIKPDQTGFVKNRYSRSNVRRLINIVQFSQNTNYRALAISLDAEKAFDRVEWEYLFDVLERFGLGSEFVKWVKLLYEAPAARVLVNGSVSDAFPLGRGTRQGCPLSPLLFALALEPLAEAVRIDPKICGVTLLNTEYRISLYADDVLLFLTKPETSIPALTHIINQFGLFSGYKINYDKSEALPLGDGGRWDIPPNFPFRWSTTGFTYLGIRVSADTTELCKLNFKPIVASIKNDLNRWFDLPLSWMGRISLIKMNVLPRILYPIQMLPLRINRKTFSEIEGYLSKFIWHGKKSRLKIQILQLPTDEGGQALPNFLYYYWACHAQIISGWLHSFLYPDDPLVDTWCCDPLSPLSLLSIDLADLPLGVRNNFILMSTLKVWHNIAAHVGRRGFSSALQPLIRNKAFPPGIGISIFDVWHSKNIRFICDLFDRGSFMAFNQIQIKYNLPHKHFFGFLQVRHFVNSLKFPANQPVLNPIESFLLKFNEEIITKKKFISLCYGKLLSLNSVTTDKARVRWETDLKVQLSTEAWSKTFRSAKKLFSCNRLQESHYRILHRLQRTPEFLNKIHPQISPLCVKCNTGVGTYYHCIWQCPLIFRFWENIAIELRSIFHQMIPLNPVLFVLGLSIEGLSLSSVQMLLLGKLLHLARRCVLFQWIRIQPPTVTQWYREMFKVMPMERLSAVIKGNCNAFCRTWQPLLDHLPRDLAVLLHKGGSHFAFKHHD</sequence>
<dbReference type="InterPro" id="IPR043502">
    <property type="entry name" value="DNA/RNA_pol_sf"/>
</dbReference>